<name>A0A917DTB1_9BACT</name>
<reference evidence="2" key="2">
    <citation type="submission" date="2020-09" db="EMBL/GenBank/DDBJ databases">
        <authorList>
            <person name="Sun Q."/>
            <person name="Zhou Y."/>
        </authorList>
    </citation>
    <scope>NUCLEOTIDE SEQUENCE</scope>
    <source>
        <strain evidence="2">CGMCC 1.15958</strain>
    </source>
</reference>
<gene>
    <name evidence="2" type="ORF">GCM10011514_35530</name>
</gene>
<dbReference type="PANTHER" id="PTHR45180:SF1">
    <property type="entry name" value="OS01G0307686 PROTEIN"/>
    <property type="match status" value="1"/>
</dbReference>
<dbReference type="InterPro" id="IPR013216">
    <property type="entry name" value="Methyltransf_11"/>
</dbReference>
<dbReference type="RefSeq" id="WP_229250750.1">
    <property type="nucleotide sequence ID" value="NZ_BMKK01000007.1"/>
</dbReference>
<dbReference type="GO" id="GO:0008757">
    <property type="term" value="F:S-adenosylmethionine-dependent methyltransferase activity"/>
    <property type="evidence" value="ECO:0007669"/>
    <property type="project" value="InterPro"/>
</dbReference>
<accession>A0A917DTB1</accession>
<dbReference type="Gene3D" id="3.40.50.150">
    <property type="entry name" value="Vaccinia Virus protein VP39"/>
    <property type="match status" value="1"/>
</dbReference>
<dbReference type="AlphaFoldDB" id="A0A917DTB1"/>
<feature type="domain" description="Methyltransferase type 11" evidence="1">
    <location>
        <begin position="40"/>
        <end position="127"/>
    </location>
</feature>
<reference evidence="2" key="1">
    <citation type="journal article" date="2014" name="Int. J. Syst. Evol. Microbiol.">
        <title>Complete genome sequence of Corynebacterium casei LMG S-19264T (=DSM 44701T), isolated from a smear-ripened cheese.</title>
        <authorList>
            <consortium name="US DOE Joint Genome Institute (JGI-PGF)"/>
            <person name="Walter F."/>
            <person name="Albersmeier A."/>
            <person name="Kalinowski J."/>
            <person name="Ruckert C."/>
        </authorList>
    </citation>
    <scope>NUCLEOTIDE SEQUENCE</scope>
    <source>
        <strain evidence="2">CGMCC 1.15958</strain>
    </source>
</reference>
<dbReference type="InterPro" id="IPR029063">
    <property type="entry name" value="SAM-dependent_MTases_sf"/>
</dbReference>
<dbReference type="EMBL" id="BMKK01000007">
    <property type="protein sequence ID" value="GGD68319.1"/>
    <property type="molecule type" value="Genomic_DNA"/>
</dbReference>
<evidence type="ECO:0000313" key="3">
    <source>
        <dbReference type="Proteomes" id="UP000609064"/>
    </source>
</evidence>
<dbReference type="PANTHER" id="PTHR45180">
    <property type="entry name" value="OS01G0307686 PROTEIN"/>
    <property type="match status" value="1"/>
</dbReference>
<dbReference type="Pfam" id="PF08241">
    <property type="entry name" value="Methyltransf_11"/>
    <property type="match status" value="1"/>
</dbReference>
<proteinExistence type="predicted"/>
<comment type="caution">
    <text evidence="2">The sequence shown here is derived from an EMBL/GenBank/DDBJ whole genome shotgun (WGS) entry which is preliminary data.</text>
</comment>
<keyword evidence="2" id="KW-0808">Transferase</keyword>
<dbReference type="SUPFAM" id="SSF53335">
    <property type="entry name" value="S-adenosyl-L-methionine-dependent methyltransferases"/>
    <property type="match status" value="1"/>
</dbReference>
<dbReference type="GO" id="GO:0032259">
    <property type="term" value="P:methylation"/>
    <property type="evidence" value="ECO:0007669"/>
    <property type="project" value="UniProtKB-KW"/>
</dbReference>
<dbReference type="CDD" id="cd02440">
    <property type="entry name" value="AdoMet_MTases"/>
    <property type="match status" value="1"/>
</dbReference>
<protein>
    <submittedName>
        <fullName evidence="2">Methyltransferase</fullName>
    </submittedName>
</protein>
<keyword evidence="2" id="KW-0489">Methyltransferase</keyword>
<evidence type="ECO:0000259" key="1">
    <source>
        <dbReference type="Pfam" id="PF08241"/>
    </source>
</evidence>
<sequence>MAKDNFSNQASIYAQFRPTYPKAVFDYLNKVVKNKKTVWDCATGNGQMARELSKTFDMVYATDISQKQLDNAFQAENIAYSIAKAEETHFPDHTFDLITVAQAIHWFDFEKFYAEVNRVAKSGAILFVIGYSMPRFEGKIDEILQDFYWNITGPYWDAERKHIDNQYDSIPFPFERMECPIFKNEYLWTLEMAEGYFNSWSSIQNYIKKNGKNPVNEVIDKLREYWQGEQRVEFPLFTKVGRI</sequence>
<dbReference type="Proteomes" id="UP000609064">
    <property type="component" value="Unassembled WGS sequence"/>
</dbReference>
<organism evidence="2 3">
    <name type="scientific">Emticicia aquatilis</name>
    <dbReference type="NCBI Taxonomy" id="1537369"/>
    <lineage>
        <taxon>Bacteria</taxon>
        <taxon>Pseudomonadati</taxon>
        <taxon>Bacteroidota</taxon>
        <taxon>Cytophagia</taxon>
        <taxon>Cytophagales</taxon>
        <taxon>Leadbetterellaceae</taxon>
        <taxon>Emticicia</taxon>
    </lineage>
</organism>
<keyword evidence="3" id="KW-1185">Reference proteome</keyword>
<evidence type="ECO:0000313" key="2">
    <source>
        <dbReference type="EMBL" id="GGD68319.1"/>
    </source>
</evidence>